<dbReference type="GO" id="GO:0016787">
    <property type="term" value="F:hydrolase activity"/>
    <property type="evidence" value="ECO:0007669"/>
    <property type="project" value="UniProtKB-KW"/>
</dbReference>
<name>A0A5C3NUE3_9APHY</name>
<feature type="non-terminal residue" evidence="4">
    <location>
        <position position="1"/>
    </location>
</feature>
<accession>A0A5C3NUE3</accession>
<dbReference type="Pfam" id="PF00135">
    <property type="entry name" value="COesterase"/>
    <property type="match status" value="1"/>
</dbReference>
<proteinExistence type="inferred from homology"/>
<evidence type="ECO:0000259" key="3">
    <source>
        <dbReference type="Pfam" id="PF00135"/>
    </source>
</evidence>
<feature type="domain" description="Carboxylesterase type B" evidence="3">
    <location>
        <begin position="1"/>
        <end position="168"/>
    </location>
</feature>
<dbReference type="PANTHER" id="PTHR43142:SF1">
    <property type="entry name" value="CARBOXYLIC ESTER HYDROLASE"/>
    <property type="match status" value="1"/>
</dbReference>
<evidence type="ECO:0000313" key="4">
    <source>
        <dbReference type="EMBL" id="TFK80187.1"/>
    </source>
</evidence>
<evidence type="ECO:0000313" key="5">
    <source>
        <dbReference type="Proteomes" id="UP000308197"/>
    </source>
</evidence>
<dbReference type="SUPFAM" id="SSF53474">
    <property type="entry name" value="alpha/beta-Hydrolases"/>
    <property type="match status" value="1"/>
</dbReference>
<dbReference type="Proteomes" id="UP000308197">
    <property type="component" value="Unassembled WGS sequence"/>
</dbReference>
<dbReference type="Gene3D" id="3.40.50.1820">
    <property type="entry name" value="alpha/beta hydrolase"/>
    <property type="match status" value="1"/>
</dbReference>
<dbReference type="PANTHER" id="PTHR43142">
    <property type="entry name" value="CARBOXYLIC ESTER HYDROLASE"/>
    <property type="match status" value="1"/>
</dbReference>
<dbReference type="EMBL" id="ML211827">
    <property type="protein sequence ID" value="TFK80187.1"/>
    <property type="molecule type" value="Genomic_DNA"/>
</dbReference>
<protein>
    <submittedName>
        <fullName evidence="4">Alpha/beta-hydrolase</fullName>
    </submittedName>
</protein>
<dbReference type="InParanoid" id="A0A5C3NUE3"/>
<sequence length="224" mass="24208">VGDLRLRLPKPILGYNGTINATQPATQCIQINPGIRKDMPVEMLQDMGAYLPAATGTGPDVPQDEDCLGVTVQIPCGTPPNAKLPVSFSIYGGGFATGSSVKFLGDALVTRSIASKQPVIYVVFNHRLNTFGFLGGKEIKEAGVGNLGLHDQRLALKWVNKYISAFGGHLSDSIPPLFVPSEVTDFVIQFTATLDLNGIPNQTVQWPKYDLAPQADPYARRWRA</sequence>
<reference evidence="4 5" key="1">
    <citation type="journal article" date="2019" name="Nat. Ecol. Evol.">
        <title>Megaphylogeny resolves global patterns of mushroom evolution.</title>
        <authorList>
            <person name="Varga T."/>
            <person name="Krizsan K."/>
            <person name="Foldi C."/>
            <person name="Dima B."/>
            <person name="Sanchez-Garcia M."/>
            <person name="Sanchez-Ramirez S."/>
            <person name="Szollosi G.J."/>
            <person name="Szarkandi J.G."/>
            <person name="Papp V."/>
            <person name="Albert L."/>
            <person name="Andreopoulos W."/>
            <person name="Angelini C."/>
            <person name="Antonin V."/>
            <person name="Barry K.W."/>
            <person name="Bougher N.L."/>
            <person name="Buchanan P."/>
            <person name="Buyck B."/>
            <person name="Bense V."/>
            <person name="Catcheside P."/>
            <person name="Chovatia M."/>
            <person name="Cooper J."/>
            <person name="Damon W."/>
            <person name="Desjardin D."/>
            <person name="Finy P."/>
            <person name="Geml J."/>
            <person name="Haridas S."/>
            <person name="Hughes K."/>
            <person name="Justo A."/>
            <person name="Karasinski D."/>
            <person name="Kautmanova I."/>
            <person name="Kiss B."/>
            <person name="Kocsube S."/>
            <person name="Kotiranta H."/>
            <person name="LaButti K.M."/>
            <person name="Lechner B.E."/>
            <person name="Liimatainen K."/>
            <person name="Lipzen A."/>
            <person name="Lukacs Z."/>
            <person name="Mihaltcheva S."/>
            <person name="Morgado L.N."/>
            <person name="Niskanen T."/>
            <person name="Noordeloos M.E."/>
            <person name="Ohm R.A."/>
            <person name="Ortiz-Santana B."/>
            <person name="Ovrebo C."/>
            <person name="Racz N."/>
            <person name="Riley R."/>
            <person name="Savchenko A."/>
            <person name="Shiryaev A."/>
            <person name="Soop K."/>
            <person name="Spirin V."/>
            <person name="Szebenyi C."/>
            <person name="Tomsovsky M."/>
            <person name="Tulloss R.E."/>
            <person name="Uehling J."/>
            <person name="Grigoriev I.V."/>
            <person name="Vagvolgyi C."/>
            <person name="Papp T."/>
            <person name="Martin F.M."/>
            <person name="Miettinen O."/>
            <person name="Hibbett D.S."/>
            <person name="Nagy L.G."/>
        </authorList>
    </citation>
    <scope>NUCLEOTIDE SEQUENCE [LARGE SCALE GENOMIC DNA]</scope>
    <source>
        <strain evidence="4 5">HHB13444</strain>
    </source>
</reference>
<dbReference type="InterPro" id="IPR002018">
    <property type="entry name" value="CarbesteraseB"/>
</dbReference>
<keyword evidence="5" id="KW-1185">Reference proteome</keyword>
<evidence type="ECO:0000256" key="1">
    <source>
        <dbReference type="ARBA" id="ARBA00005964"/>
    </source>
</evidence>
<dbReference type="InterPro" id="IPR029058">
    <property type="entry name" value="AB_hydrolase_fold"/>
</dbReference>
<gene>
    <name evidence="4" type="ORF">K466DRAFT_569798</name>
</gene>
<keyword evidence="2 4" id="KW-0378">Hydrolase</keyword>
<dbReference type="AlphaFoldDB" id="A0A5C3NUE3"/>
<comment type="similarity">
    <text evidence="1">Belongs to the type-B carboxylesterase/lipase family.</text>
</comment>
<dbReference type="STRING" id="1314778.A0A5C3NUE3"/>
<evidence type="ECO:0000256" key="2">
    <source>
        <dbReference type="ARBA" id="ARBA00022801"/>
    </source>
</evidence>
<organism evidence="4 5">
    <name type="scientific">Polyporus arcularius HHB13444</name>
    <dbReference type="NCBI Taxonomy" id="1314778"/>
    <lineage>
        <taxon>Eukaryota</taxon>
        <taxon>Fungi</taxon>
        <taxon>Dikarya</taxon>
        <taxon>Basidiomycota</taxon>
        <taxon>Agaricomycotina</taxon>
        <taxon>Agaricomycetes</taxon>
        <taxon>Polyporales</taxon>
        <taxon>Polyporaceae</taxon>
        <taxon>Polyporus</taxon>
    </lineage>
</organism>